<dbReference type="GO" id="GO:0016874">
    <property type="term" value="F:ligase activity"/>
    <property type="evidence" value="ECO:0007669"/>
    <property type="project" value="UniProtKB-KW"/>
</dbReference>
<dbReference type="NCBIfam" id="NF010223">
    <property type="entry name" value="PRK13679.1"/>
    <property type="match status" value="1"/>
</dbReference>
<proteinExistence type="inferred from homology"/>
<reference evidence="4" key="1">
    <citation type="submission" date="2016-10" db="EMBL/GenBank/DDBJ databases">
        <authorList>
            <person name="Varghese N."/>
            <person name="Submissions S."/>
        </authorList>
    </citation>
    <scope>NUCLEOTIDE SEQUENCE [LARGE SCALE GENOMIC DNA]</scope>
    <source>
        <strain evidence="4">SP</strain>
    </source>
</reference>
<dbReference type="AlphaFoldDB" id="A0A1H3MSH2"/>
<organism evidence="3 4">
    <name type="scientific">Evansella caseinilytica</name>
    <dbReference type="NCBI Taxonomy" id="1503961"/>
    <lineage>
        <taxon>Bacteria</taxon>
        <taxon>Bacillati</taxon>
        <taxon>Bacillota</taxon>
        <taxon>Bacilli</taxon>
        <taxon>Bacillales</taxon>
        <taxon>Bacillaceae</taxon>
        <taxon>Evansella</taxon>
    </lineage>
</organism>
<protein>
    <recommendedName>
        <fullName evidence="2">Putative phosphoesterase SAMN05421736_103324</fullName>
        <ecNumber evidence="2">3.1.-.-</ecNumber>
    </recommendedName>
</protein>
<dbReference type="EC" id="3.1.-.-" evidence="2"/>
<dbReference type="EMBL" id="FNPI01000003">
    <property type="protein sequence ID" value="SDY79622.1"/>
    <property type="molecule type" value="Genomic_DNA"/>
</dbReference>
<sequence>MRYGIAIFPSKTLQDIANSYRKRYDSHYAKIPPHLTLKESFHTTEEEIRQHVKYLRDAAANAKPFPLEVYKFSSFYPVTNTIYLKVKENEILTELQKRLNSGPFAQEAKYSFVPHITIGQNLESAECADVYSRLKLEAIHHTETADRFSLLYQLENGTWTVYETFLLGGAEND</sequence>
<dbReference type="SUPFAM" id="SSF55144">
    <property type="entry name" value="LigT-like"/>
    <property type="match status" value="1"/>
</dbReference>
<dbReference type="InterPro" id="IPR009097">
    <property type="entry name" value="Cyclic_Pdiesterase"/>
</dbReference>
<evidence type="ECO:0000313" key="4">
    <source>
        <dbReference type="Proteomes" id="UP000198935"/>
    </source>
</evidence>
<dbReference type="GO" id="GO:0016788">
    <property type="term" value="F:hydrolase activity, acting on ester bonds"/>
    <property type="evidence" value="ECO:0007669"/>
    <property type="project" value="UniProtKB-UniRule"/>
</dbReference>
<keyword evidence="4" id="KW-1185">Reference proteome</keyword>
<accession>A0A1H3MSH2</accession>
<dbReference type="InterPro" id="IPR050580">
    <property type="entry name" value="2H_phosphoesterase_YjcG-like"/>
</dbReference>
<dbReference type="STRING" id="1503961.SAMN05421736_103324"/>
<feature type="active site" description="Proton acceptor" evidence="2">
    <location>
        <position position="115"/>
    </location>
</feature>
<evidence type="ECO:0000256" key="1">
    <source>
        <dbReference type="ARBA" id="ARBA00022801"/>
    </source>
</evidence>
<feature type="short sequence motif" description="HXTX 2" evidence="2">
    <location>
        <begin position="115"/>
        <end position="118"/>
    </location>
</feature>
<comment type="similarity">
    <text evidence="2">Belongs to the 2H phosphoesterase superfamily. YjcG family.</text>
</comment>
<dbReference type="Pfam" id="PF13563">
    <property type="entry name" value="2_5_RNA_ligase2"/>
    <property type="match status" value="1"/>
</dbReference>
<feature type="short sequence motif" description="HXTX 1" evidence="2">
    <location>
        <begin position="34"/>
        <end position="37"/>
    </location>
</feature>
<keyword evidence="1 2" id="KW-0378">Hydrolase</keyword>
<dbReference type="InterPro" id="IPR022932">
    <property type="entry name" value="YjcG"/>
</dbReference>
<dbReference type="HAMAP" id="MF_01444">
    <property type="entry name" value="2H_phosphoesterase_YjcG"/>
    <property type="match status" value="1"/>
</dbReference>
<feature type="active site" description="Proton donor" evidence="2">
    <location>
        <position position="34"/>
    </location>
</feature>
<dbReference type="OrthoDB" id="1524661at2"/>
<name>A0A1H3MSH2_9BACI</name>
<evidence type="ECO:0000256" key="2">
    <source>
        <dbReference type="HAMAP-Rule" id="MF_01444"/>
    </source>
</evidence>
<dbReference type="PANTHER" id="PTHR40037">
    <property type="entry name" value="PHOSPHOESTERASE YJCG-RELATED"/>
    <property type="match status" value="1"/>
</dbReference>
<gene>
    <name evidence="3" type="ORF">SAMN05421736_103324</name>
</gene>
<evidence type="ECO:0000313" key="3">
    <source>
        <dbReference type="EMBL" id="SDY79622.1"/>
    </source>
</evidence>
<dbReference type="Gene3D" id="3.90.1140.10">
    <property type="entry name" value="Cyclic phosphodiesterase"/>
    <property type="match status" value="1"/>
</dbReference>
<dbReference type="Proteomes" id="UP000198935">
    <property type="component" value="Unassembled WGS sequence"/>
</dbReference>
<keyword evidence="3" id="KW-0436">Ligase</keyword>
<dbReference type="PANTHER" id="PTHR40037:SF1">
    <property type="entry name" value="PHOSPHOESTERASE SAOUHSC_00951-RELATED"/>
    <property type="match status" value="1"/>
</dbReference>